<organism evidence="1 2">
    <name type="scientific">Artemisia annua</name>
    <name type="common">Sweet wormwood</name>
    <dbReference type="NCBI Taxonomy" id="35608"/>
    <lineage>
        <taxon>Eukaryota</taxon>
        <taxon>Viridiplantae</taxon>
        <taxon>Streptophyta</taxon>
        <taxon>Embryophyta</taxon>
        <taxon>Tracheophyta</taxon>
        <taxon>Spermatophyta</taxon>
        <taxon>Magnoliopsida</taxon>
        <taxon>eudicotyledons</taxon>
        <taxon>Gunneridae</taxon>
        <taxon>Pentapetalae</taxon>
        <taxon>asterids</taxon>
        <taxon>campanulids</taxon>
        <taxon>Asterales</taxon>
        <taxon>Asteraceae</taxon>
        <taxon>Asteroideae</taxon>
        <taxon>Anthemideae</taxon>
        <taxon>Artemisiinae</taxon>
        <taxon>Artemisia</taxon>
    </lineage>
</organism>
<reference evidence="1 2" key="1">
    <citation type="journal article" date="2018" name="Mol. Plant">
        <title>The genome of Artemisia annua provides insight into the evolution of Asteraceae family and artemisinin biosynthesis.</title>
        <authorList>
            <person name="Shen Q."/>
            <person name="Zhang L."/>
            <person name="Liao Z."/>
            <person name="Wang S."/>
            <person name="Yan T."/>
            <person name="Shi P."/>
            <person name="Liu M."/>
            <person name="Fu X."/>
            <person name="Pan Q."/>
            <person name="Wang Y."/>
            <person name="Lv Z."/>
            <person name="Lu X."/>
            <person name="Zhang F."/>
            <person name="Jiang W."/>
            <person name="Ma Y."/>
            <person name="Chen M."/>
            <person name="Hao X."/>
            <person name="Li L."/>
            <person name="Tang Y."/>
            <person name="Lv G."/>
            <person name="Zhou Y."/>
            <person name="Sun X."/>
            <person name="Brodelius P.E."/>
            <person name="Rose J.K.C."/>
            <person name="Tang K."/>
        </authorList>
    </citation>
    <scope>NUCLEOTIDE SEQUENCE [LARGE SCALE GENOMIC DNA]</scope>
    <source>
        <strain evidence="2">cv. Huhao1</strain>
        <tissue evidence="1">Leaf</tissue>
    </source>
</reference>
<dbReference type="AlphaFoldDB" id="A0A2U1NBU8"/>
<dbReference type="OrthoDB" id="696337at2759"/>
<comment type="caution">
    <text evidence="1">The sequence shown here is derived from an EMBL/GenBank/DDBJ whole genome shotgun (WGS) entry which is preliminary data.</text>
</comment>
<dbReference type="STRING" id="35608.A0A2U1NBU8"/>
<dbReference type="Proteomes" id="UP000245207">
    <property type="component" value="Unassembled WGS sequence"/>
</dbReference>
<dbReference type="EMBL" id="PKPP01003154">
    <property type="protein sequence ID" value="PWA70973.1"/>
    <property type="molecule type" value="Genomic_DNA"/>
</dbReference>
<dbReference type="Pfam" id="PF05553">
    <property type="entry name" value="DUF761"/>
    <property type="match status" value="1"/>
</dbReference>
<keyword evidence="2" id="KW-1185">Reference proteome</keyword>
<proteinExistence type="predicted"/>
<dbReference type="PANTHER" id="PTHR33265:SF26">
    <property type="entry name" value="OS06G0554600 PROTEIN"/>
    <property type="match status" value="1"/>
</dbReference>
<sequence length="220" mass="26208">MEIEQRTPLISKKLWSIIRTLLYMMKKNISKNIPWFELHMLLKKTTKIATKLLLEHQTLTNTLTCRPNNIHDTFIPPRDYQFSCSSTPVFNPKRKSYYRRKSVHDHDHAHALTVTNVKRVFDILNEYETVSLDHHHHEIEQSPLTWLGFGERNKNVRQLRVTDSPFPVQETVDENGVQVDKKADEFIKNFYKELKMQKKRAAIEPPTPSPSRYQWWNEVR</sequence>
<accession>A0A2U1NBU8</accession>
<dbReference type="InterPro" id="IPR008480">
    <property type="entry name" value="DUF761_pln"/>
</dbReference>
<protein>
    <submittedName>
        <fullName evidence="1">Uncharacterized protein</fullName>
    </submittedName>
</protein>
<dbReference type="PANTHER" id="PTHR33265">
    <property type="entry name" value="AVR9/CF-9 RAPIDLY ELICITED PROTEIN-RELATED"/>
    <property type="match status" value="1"/>
</dbReference>
<gene>
    <name evidence="1" type="ORF">CTI12_AA284320</name>
</gene>
<evidence type="ECO:0000313" key="1">
    <source>
        <dbReference type="EMBL" id="PWA70973.1"/>
    </source>
</evidence>
<name>A0A2U1NBU8_ARTAN</name>
<evidence type="ECO:0000313" key="2">
    <source>
        <dbReference type="Proteomes" id="UP000245207"/>
    </source>
</evidence>